<dbReference type="PANTHER" id="PTHR46749">
    <property type="entry name" value="COMPLEX III ASSEMBLY FACTOR LYRM7"/>
    <property type="match status" value="1"/>
</dbReference>
<gene>
    <name evidence="5" type="ORF">J437_LFUL012131</name>
</gene>
<dbReference type="CDD" id="cd20267">
    <property type="entry name" value="Complex1_LYR_LYRM7"/>
    <property type="match status" value="1"/>
</dbReference>
<evidence type="ECO:0000313" key="5">
    <source>
        <dbReference type="EMBL" id="KAG8232122.1"/>
    </source>
</evidence>
<dbReference type="PANTHER" id="PTHR46749:SF1">
    <property type="entry name" value="COMPLEX III ASSEMBLY FACTOR LYRM7"/>
    <property type="match status" value="1"/>
</dbReference>
<evidence type="ECO:0000256" key="3">
    <source>
        <dbReference type="ARBA" id="ARBA00023128"/>
    </source>
</evidence>
<evidence type="ECO:0000256" key="2">
    <source>
        <dbReference type="ARBA" id="ARBA00009508"/>
    </source>
</evidence>
<evidence type="ECO:0000256" key="4">
    <source>
        <dbReference type="ARBA" id="ARBA00023186"/>
    </source>
</evidence>
<comment type="caution">
    <text evidence="5">The sequence shown here is derived from an EMBL/GenBank/DDBJ whole genome shotgun (WGS) entry which is preliminary data.</text>
</comment>
<keyword evidence="6" id="KW-1185">Reference proteome</keyword>
<evidence type="ECO:0000256" key="1">
    <source>
        <dbReference type="ARBA" id="ARBA00004305"/>
    </source>
</evidence>
<protein>
    <recommendedName>
        <fullName evidence="7">Complex III assembly factor LYRM7</fullName>
    </recommendedName>
</protein>
<comment type="subcellular location">
    <subcellularLocation>
        <location evidence="1">Mitochondrion matrix</location>
    </subcellularLocation>
</comment>
<evidence type="ECO:0008006" key="7">
    <source>
        <dbReference type="Google" id="ProtNLM"/>
    </source>
</evidence>
<proteinExistence type="inferred from homology"/>
<name>A0A8K0KCY0_LADFU</name>
<organism evidence="5 6">
    <name type="scientific">Ladona fulva</name>
    <name type="common">Scarce chaser dragonfly</name>
    <name type="synonym">Libellula fulva</name>
    <dbReference type="NCBI Taxonomy" id="123851"/>
    <lineage>
        <taxon>Eukaryota</taxon>
        <taxon>Metazoa</taxon>
        <taxon>Ecdysozoa</taxon>
        <taxon>Arthropoda</taxon>
        <taxon>Hexapoda</taxon>
        <taxon>Insecta</taxon>
        <taxon>Pterygota</taxon>
        <taxon>Palaeoptera</taxon>
        <taxon>Odonata</taxon>
        <taxon>Epiprocta</taxon>
        <taxon>Anisoptera</taxon>
        <taxon>Libelluloidea</taxon>
        <taxon>Libellulidae</taxon>
        <taxon>Ladona</taxon>
    </lineage>
</organism>
<dbReference type="InterPro" id="IPR050435">
    <property type="entry name" value="MZM1/LYRM7"/>
</dbReference>
<accession>A0A8K0KCY0</accession>
<comment type="similarity">
    <text evidence="2">Belongs to the complex I LYR family.</text>
</comment>
<sequence length="109" mass="12769">MSSLRREVLNSFKCLHKARKKVFKDDHLALSAARKRINEEYSANKHVKDEVAIKELVKYAMEVQMELLTSVIQAKRVAPDRYEVRITEETTKLDNFPFKECSEPKKKSK</sequence>
<reference evidence="5" key="1">
    <citation type="submission" date="2013-04" db="EMBL/GenBank/DDBJ databases">
        <authorList>
            <person name="Qu J."/>
            <person name="Murali S.C."/>
            <person name="Bandaranaike D."/>
            <person name="Bellair M."/>
            <person name="Blankenburg K."/>
            <person name="Chao H."/>
            <person name="Dinh H."/>
            <person name="Doddapaneni H."/>
            <person name="Downs B."/>
            <person name="Dugan-Rocha S."/>
            <person name="Elkadiri S."/>
            <person name="Gnanaolivu R.D."/>
            <person name="Hernandez B."/>
            <person name="Javaid M."/>
            <person name="Jayaseelan J.C."/>
            <person name="Lee S."/>
            <person name="Li M."/>
            <person name="Ming W."/>
            <person name="Munidasa M."/>
            <person name="Muniz J."/>
            <person name="Nguyen L."/>
            <person name="Ongeri F."/>
            <person name="Osuji N."/>
            <person name="Pu L.-L."/>
            <person name="Puazo M."/>
            <person name="Qu C."/>
            <person name="Quiroz J."/>
            <person name="Raj R."/>
            <person name="Weissenberger G."/>
            <person name="Xin Y."/>
            <person name="Zou X."/>
            <person name="Han Y."/>
            <person name="Richards S."/>
            <person name="Worley K."/>
            <person name="Muzny D."/>
            <person name="Gibbs R."/>
        </authorList>
    </citation>
    <scope>NUCLEOTIDE SEQUENCE</scope>
    <source>
        <strain evidence="5">Sampled in the wild</strain>
    </source>
</reference>
<dbReference type="EMBL" id="KZ308595">
    <property type="protein sequence ID" value="KAG8232122.1"/>
    <property type="molecule type" value="Genomic_DNA"/>
</dbReference>
<dbReference type="GO" id="GO:0034551">
    <property type="term" value="P:mitochondrial respiratory chain complex III assembly"/>
    <property type="evidence" value="ECO:0007669"/>
    <property type="project" value="InterPro"/>
</dbReference>
<dbReference type="GO" id="GO:0005759">
    <property type="term" value="C:mitochondrial matrix"/>
    <property type="evidence" value="ECO:0007669"/>
    <property type="project" value="UniProtKB-SubCell"/>
</dbReference>
<dbReference type="AlphaFoldDB" id="A0A8K0KCY0"/>
<dbReference type="OrthoDB" id="529194at2759"/>
<reference evidence="5" key="2">
    <citation type="submission" date="2017-10" db="EMBL/GenBank/DDBJ databases">
        <title>Ladona fulva Genome sequencing and assembly.</title>
        <authorList>
            <person name="Murali S."/>
            <person name="Richards S."/>
            <person name="Bandaranaike D."/>
            <person name="Bellair M."/>
            <person name="Blankenburg K."/>
            <person name="Chao H."/>
            <person name="Dinh H."/>
            <person name="Doddapaneni H."/>
            <person name="Dugan-Rocha S."/>
            <person name="Elkadiri S."/>
            <person name="Gnanaolivu R."/>
            <person name="Hernandez B."/>
            <person name="Skinner E."/>
            <person name="Javaid M."/>
            <person name="Lee S."/>
            <person name="Li M."/>
            <person name="Ming W."/>
            <person name="Munidasa M."/>
            <person name="Muniz J."/>
            <person name="Nguyen L."/>
            <person name="Hughes D."/>
            <person name="Osuji N."/>
            <person name="Pu L.-L."/>
            <person name="Puazo M."/>
            <person name="Qu C."/>
            <person name="Quiroz J."/>
            <person name="Raj R."/>
            <person name="Weissenberger G."/>
            <person name="Xin Y."/>
            <person name="Zou X."/>
            <person name="Han Y."/>
            <person name="Worley K."/>
            <person name="Muzny D."/>
            <person name="Gibbs R."/>
        </authorList>
    </citation>
    <scope>NUCLEOTIDE SEQUENCE</scope>
    <source>
        <strain evidence="5">Sampled in the wild</strain>
    </source>
</reference>
<keyword evidence="3" id="KW-0496">Mitochondrion</keyword>
<evidence type="ECO:0000313" key="6">
    <source>
        <dbReference type="Proteomes" id="UP000792457"/>
    </source>
</evidence>
<dbReference type="InterPro" id="IPR045298">
    <property type="entry name" value="Complex1_LYR_LYRM7"/>
</dbReference>
<dbReference type="GO" id="GO:0044183">
    <property type="term" value="F:protein folding chaperone"/>
    <property type="evidence" value="ECO:0007669"/>
    <property type="project" value="TreeGrafter"/>
</dbReference>
<dbReference type="Proteomes" id="UP000792457">
    <property type="component" value="Unassembled WGS sequence"/>
</dbReference>
<keyword evidence="4" id="KW-0143">Chaperone</keyword>